<name>A0A562RFJ3_9BURK</name>
<dbReference type="Pfam" id="PF02449">
    <property type="entry name" value="Glyco_hydro_42"/>
    <property type="match status" value="1"/>
</dbReference>
<accession>A0A562RFJ3</accession>
<dbReference type="PANTHER" id="PTHR23421">
    <property type="entry name" value="BETA-GALACTOSIDASE RELATED"/>
    <property type="match status" value="1"/>
</dbReference>
<dbReference type="RefSeq" id="WP_145648670.1">
    <property type="nucleotide sequence ID" value="NZ_VLLB01000002.1"/>
</dbReference>
<dbReference type="InterPro" id="IPR017853">
    <property type="entry name" value="GH"/>
</dbReference>
<dbReference type="InterPro" id="IPR001944">
    <property type="entry name" value="Glycoside_Hdrlase_35"/>
</dbReference>
<evidence type="ECO:0000256" key="2">
    <source>
        <dbReference type="ARBA" id="ARBA00022801"/>
    </source>
</evidence>
<sequence length="549" mass="60725">MKIKTISRPSALAVLLASLFAFGAHAADLPRLVTKEGRHALMVDGAPYLILGGQAHNSSNYPNALPKVWAAINDAQANTLEIPVAWEQIEATEGKFDFSYVDTLVTQAREKNVRLVLLWFGTWKNTGPGYLPAWVKFDNRRFPRMVDKAGKDSYCHSPFGTETLKADRKAFVALMEHLKKLDGEQHTVIMVQVENEVGTYGLVRDYGPAAQKAFNGPVPAAVLAKQKAPVSGKSSGTWQAVYGDYAEQYFHTWAIAHYIEEIAKAGRAVYDLPMFVNNAVRNAVEPLAPWKGNFASGGPTYDVIGIWKAAAPHIDVAAPDIYDHESNKIFATLDKFRRPDNALFVPEIGNSADLARVAWPVFGKGGIGFAPFGIDYFEFSNYPLGAKATDRTMVEPFAQIFGTFRPMMREWAQWAFEGRTQGVAESDERTPQTITLKNWTATVSYRQRQFGDQAAKDPMEGTDKPNGGLAVAQTGDNEFVVVGQRARIKFEPSGRHAGKPALYARVEEGRYDGKGNWVLERVWNGDQTDYGLNFGTTPTVLKVKIGTYQ</sequence>
<keyword evidence="3" id="KW-0326">Glycosidase</keyword>
<reference evidence="7 8" key="1">
    <citation type="journal article" date="2015" name="Stand. Genomic Sci.">
        <title>Genomic Encyclopedia of Bacterial and Archaeal Type Strains, Phase III: the genomes of soil and plant-associated and newly described type strains.</title>
        <authorList>
            <person name="Whitman W.B."/>
            <person name="Woyke T."/>
            <person name="Klenk H.P."/>
            <person name="Zhou Y."/>
            <person name="Lilburn T.G."/>
            <person name="Beck B.J."/>
            <person name="De Vos P."/>
            <person name="Vandamme P."/>
            <person name="Eisen J.A."/>
            <person name="Garrity G."/>
            <person name="Hugenholtz P."/>
            <person name="Kyrpides N.C."/>
        </authorList>
    </citation>
    <scope>NUCLEOTIDE SEQUENCE [LARGE SCALE GENOMIC DNA]</scope>
    <source>
        <strain evidence="7 8">CGMCC 1.10822</strain>
    </source>
</reference>
<feature type="domain" description="Glycoside hydrolase family 42 N-terminal" evidence="5">
    <location>
        <begin position="75"/>
        <end position="215"/>
    </location>
</feature>
<feature type="domain" description="DUF5597" evidence="6">
    <location>
        <begin position="397"/>
        <end position="534"/>
    </location>
</feature>
<dbReference type="OrthoDB" id="9800974at2"/>
<dbReference type="Pfam" id="PF18120">
    <property type="entry name" value="DUF5597"/>
    <property type="match status" value="1"/>
</dbReference>
<keyword evidence="4" id="KW-0732">Signal</keyword>
<evidence type="ECO:0000313" key="7">
    <source>
        <dbReference type="EMBL" id="TWI67768.1"/>
    </source>
</evidence>
<dbReference type="Proteomes" id="UP000318431">
    <property type="component" value="Unassembled WGS sequence"/>
</dbReference>
<feature type="chain" id="PRO_5021726067" evidence="4">
    <location>
        <begin position="27"/>
        <end position="549"/>
    </location>
</feature>
<dbReference type="FunFam" id="3.20.20.80:FF:000135">
    <property type="entry name" value="Beta-galactosidase, putative, bgl35A"/>
    <property type="match status" value="1"/>
</dbReference>
<proteinExistence type="inferred from homology"/>
<dbReference type="EMBL" id="VLLB01000002">
    <property type="protein sequence ID" value="TWI67768.1"/>
    <property type="molecule type" value="Genomic_DNA"/>
</dbReference>
<feature type="signal peptide" evidence="4">
    <location>
        <begin position="1"/>
        <end position="26"/>
    </location>
</feature>
<evidence type="ECO:0000256" key="4">
    <source>
        <dbReference type="SAM" id="SignalP"/>
    </source>
</evidence>
<dbReference type="SUPFAM" id="SSF51445">
    <property type="entry name" value="(Trans)glycosidases"/>
    <property type="match status" value="1"/>
</dbReference>
<dbReference type="Gene3D" id="3.20.20.80">
    <property type="entry name" value="Glycosidases"/>
    <property type="match status" value="1"/>
</dbReference>
<comment type="caution">
    <text evidence="7">The sequence shown here is derived from an EMBL/GenBank/DDBJ whole genome shotgun (WGS) entry which is preliminary data.</text>
</comment>
<evidence type="ECO:0000256" key="1">
    <source>
        <dbReference type="ARBA" id="ARBA00009809"/>
    </source>
</evidence>
<organism evidence="7 8">
    <name type="scientific">Pseudoduganella lurida</name>
    <dbReference type="NCBI Taxonomy" id="1036180"/>
    <lineage>
        <taxon>Bacteria</taxon>
        <taxon>Pseudomonadati</taxon>
        <taxon>Pseudomonadota</taxon>
        <taxon>Betaproteobacteria</taxon>
        <taxon>Burkholderiales</taxon>
        <taxon>Oxalobacteraceae</taxon>
        <taxon>Telluria group</taxon>
        <taxon>Pseudoduganella</taxon>
    </lineage>
</organism>
<dbReference type="GO" id="GO:0009341">
    <property type="term" value="C:beta-galactosidase complex"/>
    <property type="evidence" value="ECO:0007669"/>
    <property type="project" value="InterPro"/>
</dbReference>
<gene>
    <name evidence="7" type="ORF">IP91_01887</name>
</gene>
<keyword evidence="8" id="KW-1185">Reference proteome</keyword>
<dbReference type="InterPro" id="IPR040719">
    <property type="entry name" value="DUF5597"/>
</dbReference>
<dbReference type="GO" id="GO:0005975">
    <property type="term" value="P:carbohydrate metabolic process"/>
    <property type="evidence" value="ECO:0007669"/>
    <property type="project" value="InterPro"/>
</dbReference>
<dbReference type="InterPro" id="IPR013529">
    <property type="entry name" value="Glyco_hydro_42_N"/>
</dbReference>
<protein>
    <submittedName>
        <fullName evidence="7">Beta-galactosidase GanA</fullName>
    </submittedName>
</protein>
<keyword evidence="2" id="KW-0378">Hydrolase</keyword>
<dbReference type="Gene3D" id="2.60.220.20">
    <property type="entry name" value="putative beta-Galactosidase from caulobacter crescentus"/>
    <property type="match status" value="1"/>
</dbReference>
<dbReference type="AlphaFoldDB" id="A0A562RFJ3"/>
<evidence type="ECO:0000313" key="8">
    <source>
        <dbReference type="Proteomes" id="UP000318431"/>
    </source>
</evidence>
<comment type="similarity">
    <text evidence="1">Belongs to the glycosyl hydrolase 35 family.</text>
</comment>
<evidence type="ECO:0000259" key="6">
    <source>
        <dbReference type="Pfam" id="PF18120"/>
    </source>
</evidence>
<evidence type="ECO:0000256" key="3">
    <source>
        <dbReference type="ARBA" id="ARBA00023295"/>
    </source>
</evidence>
<dbReference type="GO" id="GO:0004565">
    <property type="term" value="F:beta-galactosidase activity"/>
    <property type="evidence" value="ECO:0007669"/>
    <property type="project" value="InterPro"/>
</dbReference>
<evidence type="ECO:0000259" key="5">
    <source>
        <dbReference type="Pfam" id="PF02449"/>
    </source>
</evidence>